<keyword evidence="5" id="KW-1185">Reference proteome</keyword>
<evidence type="ECO:0000259" key="3">
    <source>
        <dbReference type="Pfam" id="PF00294"/>
    </source>
</evidence>
<keyword evidence="2" id="KW-0418">Kinase</keyword>
<dbReference type="Proteomes" id="UP000029223">
    <property type="component" value="Unassembled WGS sequence"/>
</dbReference>
<evidence type="ECO:0000256" key="2">
    <source>
        <dbReference type="ARBA" id="ARBA00022777"/>
    </source>
</evidence>
<dbReference type="InterPro" id="IPR011611">
    <property type="entry name" value="PfkB_dom"/>
</dbReference>
<sequence>MVIKAGAKGAFVNDGVDAYWVKGSKVDKVIDTTGAGDGFVSGFLSAIARDYTLTDASR</sequence>
<dbReference type="Pfam" id="PF00294">
    <property type="entry name" value="PfkB"/>
    <property type="match status" value="1"/>
</dbReference>
<protein>
    <recommendedName>
        <fullName evidence="3">Carbohydrate kinase PfkB domain-containing protein</fullName>
    </recommendedName>
</protein>
<keyword evidence="1" id="KW-0808">Transferase</keyword>
<accession>A0ABQ0J7I7</accession>
<dbReference type="InterPro" id="IPR029056">
    <property type="entry name" value="Ribokinase-like"/>
</dbReference>
<name>A0ABQ0J7I7_9VIBR</name>
<dbReference type="EMBL" id="BBMS01000005">
    <property type="protein sequence ID" value="GAL24743.1"/>
    <property type="molecule type" value="Genomic_DNA"/>
</dbReference>
<evidence type="ECO:0000256" key="1">
    <source>
        <dbReference type="ARBA" id="ARBA00022679"/>
    </source>
</evidence>
<gene>
    <name evidence="4" type="ORF">JCM19239_7343</name>
</gene>
<evidence type="ECO:0000313" key="4">
    <source>
        <dbReference type="EMBL" id="GAL24743.1"/>
    </source>
</evidence>
<organism evidence="4 5">
    <name type="scientific">Vibrio variabilis</name>
    <dbReference type="NCBI Taxonomy" id="990271"/>
    <lineage>
        <taxon>Bacteria</taxon>
        <taxon>Pseudomonadati</taxon>
        <taxon>Pseudomonadota</taxon>
        <taxon>Gammaproteobacteria</taxon>
        <taxon>Vibrionales</taxon>
        <taxon>Vibrionaceae</taxon>
        <taxon>Vibrio</taxon>
    </lineage>
</organism>
<dbReference type="PROSITE" id="PS00584">
    <property type="entry name" value="PFKB_KINASES_2"/>
    <property type="match status" value="1"/>
</dbReference>
<dbReference type="Gene3D" id="3.40.1190.20">
    <property type="match status" value="1"/>
</dbReference>
<reference evidence="5" key="1">
    <citation type="submission" date="2014-09" db="EMBL/GenBank/DDBJ databases">
        <title>Vibrio variabilis JCM 19239. (C206) whole genome shotgun sequence.</title>
        <authorList>
            <person name="Sawabe T."/>
            <person name="Meirelles P."/>
            <person name="Nakanishi M."/>
            <person name="Sayaka M."/>
            <person name="Hattori M."/>
            <person name="Ohkuma M."/>
        </authorList>
    </citation>
    <scope>NUCLEOTIDE SEQUENCE [LARGE SCALE GENOMIC DNA]</scope>
    <source>
        <strain evidence="5">JCM 19239</strain>
    </source>
</reference>
<proteinExistence type="predicted"/>
<dbReference type="InterPro" id="IPR002173">
    <property type="entry name" value="Carboh/pur_kinase_PfkB_CS"/>
</dbReference>
<dbReference type="SUPFAM" id="SSF53613">
    <property type="entry name" value="Ribokinase-like"/>
    <property type="match status" value="1"/>
</dbReference>
<comment type="caution">
    <text evidence="4">The sequence shown here is derived from an EMBL/GenBank/DDBJ whole genome shotgun (WGS) entry which is preliminary data.</text>
</comment>
<reference evidence="5" key="2">
    <citation type="submission" date="2014-09" db="EMBL/GenBank/DDBJ databases">
        <authorList>
            <consortium name="NBRP consortium"/>
            <person name="Sawabe T."/>
            <person name="Meirelles P."/>
            <person name="Nakanishi M."/>
            <person name="Sayaka M."/>
            <person name="Hattori M."/>
            <person name="Ohkuma M."/>
        </authorList>
    </citation>
    <scope>NUCLEOTIDE SEQUENCE [LARGE SCALE GENOMIC DNA]</scope>
    <source>
        <strain evidence="5">JCM 19239</strain>
    </source>
</reference>
<feature type="domain" description="Carbohydrate kinase PfkB" evidence="3">
    <location>
        <begin position="2"/>
        <end position="56"/>
    </location>
</feature>
<evidence type="ECO:0000313" key="5">
    <source>
        <dbReference type="Proteomes" id="UP000029223"/>
    </source>
</evidence>